<keyword evidence="3" id="KW-1185">Reference proteome</keyword>
<evidence type="ECO:0000259" key="1">
    <source>
        <dbReference type="Pfam" id="PF00408"/>
    </source>
</evidence>
<dbReference type="SUPFAM" id="SSF55957">
    <property type="entry name" value="Phosphoglucomutase, C-terminal domain"/>
    <property type="match status" value="1"/>
</dbReference>
<dbReference type="Gene3D" id="3.30.310.50">
    <property type="entry name" value="Alpha-D-phosphohexomutase, C-terminal domain"/>
    <property type="match status" value="1"/>
</dbReference>
<feature type="domain" description="Alpha-D-phosphohexomutase C-terminal" evidence="1">
    <location>
        <begin position="2"/>
        <end position="32"/>
    </location>
</feature>
<sequence>MLLRPSGTEPLVRVMVEAGEATQAQALADRLAGVVRERLSL</sequence>
<reference evidence="3" key="1">
    <citation type="journal article" date="2019" name="Int. J. Syst. Evol. Microbiol.">
        <title>The Global Catalogue of Microorganisms (GCM) 10K type strain sequencing project: providing services to taxonomists for standard genome sequencing and annotation.</title>
        <authorList>
            <consortium name="The Broad Institute Genomics Platform"/>
            <consortium name="The Broad Institute Genome Sequencing Center for Infectious Disease"/>
            <person name="Wu L."/>
            <person name="Ma J."/>
        </authorList>
    </citation>
    <scope>NUCLEOTIDE SEQUENCE [LARGE SCALE GENOMIC DNA]</scope>
    <source>
        <strain evidence="3">NBRC 108730</strain>
    </source>
</reference>
<name>A0ABQ6JMK1_9ACTN</name>
<dbReference type="Proteomes" id="UP001157017">
    <property type="component" value="Unassembled WGS sequence"/>
</dbReference>
<dbReference type="EMBL" id="BSUZ01000001">
    <property type="protein sequence ID" value="GMA88082.1"/>
    <property type="molecule type" value="Genomic_DNA"/>
</dbReference>
<comment type="caution">
    <text evidence="2">The sequence shown here is derived from an EMBL/GenBank/DDBJ whole genome shotgun (WGS) entry which is preliminary data.</text>
</comment>
<accession>A0ABQ6JMK1</accession>
<organism evidence="2 3">
    <name type="scientific">Angustibacter aerolatus</name>
    <dbReference type="NCBI Taxonomy" id="1162965"/>
    <lineage>
        <taxon>Bacteria</taxon>
        <taxon>Bacillati</taxon>
        <taxon>Actinomycetota</taxon>
        <taxon>Actinomycetes</taxon>
        <taxon>Kineosporiales</taxon>
        <taxon>Kineosporiaceae</taxon>
    </lineage>
</organism>
<dbReference type="InterPro" id="IPR005843">
    <property type="entry name" value="A-D-PHexomutase_C"/>
</dbReference>
<dbReference type="Pfam" id="PF00408">
    <property type="entry name" value="PGM_PMM_IV"/>
    <property type="match status" value="1"/>
</dbReference>
<proteinExistence type="predicted"/>
<evidence type="ECO:0000313" key="2">
    <source>
        <dbReference type="EMBL" id="GMA88082.1"/>
    </source>
</evidence>
<evidence type="ECO:0000313" key="3">
    <source>
        <dbReference type="Proteomes" id="UP001157017"/>
    </source>
</evidence>
<dbReference type="InterPro" id="IPR036900">
    <property type="entry name" value="A-D-PHexomutase_C_sf"/>
</dbReference>
<protein>
    <recommendedName>
        <fullName evidence="1">Alpha-D-phosphohexomutase C-terminal domain-containing protein</fullName>
    </recommendedName>
</protein>
<gene>
    <name evidence="2" type="ORF">GCM10025868_33320</name>
</gene>